<dbReference type="STRING" id="1314674.A0A0D7B0N0"/>
<sequence>MDLSNRRVDNIVGEWEEGNVSYYYARFEAGMLYKFPKRQFKKKHPELVRDFEQRQADGLVEDFDPSTRRDIHPLCLPKGNESSAPPSDAELVADSLSEHSNSDGENAEDEDFEMDEDVPNRRQTRNGRAKLPFSPRKTRSRKIYTEDSDADSDNDASSATSSVIAPRRAKRKAARRDDDYDDEEEDDAMDEDEDEEMDDDDEEYGMSSRRSQKKKPKKKRRSNPAARPMYGRVRPIDELDYDSGYENTAPLRAHRRVCEKCGYGPAHELLAAEAGKKKKKKKGKGKAKRRGDDDDDLMDSDEERKRLENLGGWVQCLKCPVSYHWKCIGKPAQDEITKAIRDKEHAIWLGDNPEADPKDGPKKRSRLGVDEVTECICMFCALGSACMFCRKEAVKPDSGKEAVDGKFVPTLFEPASELVFRCKTCKRVAHYGELNPNNADNDPVEVVADAYQASWECDDCDMFKYKVDKILAWRSSPEDAKEKHPEAANYKDPLPREYFVKWEGRSYNRLNWVPHMFLLATSPGKLKNFILDGSKVELKKSDESTVSFGEAGDEAGSSSKDIWRPQDPCLDAEFRVPIQWKTVDRVLDVWLWHPEQKPKPKAKTKKGKGKKKATKKRVDSSDEMEVDEAVQQEYDDAFDRGEQPEQRFLETIAEWEERMEDTFSVKYANLVVYAFIKWDELSYDQATWDSPPRPDDDRYPAFERALERYLEGRNVTVKRMSAAKIKEYESRPPKEYKRSHFLEKAEDLELGQDPKLKLMPFQVDGFNWLCDNWWTHQPCILADEMGLGKTVQIATFIGQIASKWDAFPALVVVPNSTITNWVREFERWAPRLRVVPWYGEAQAREVIKKYELRHSHPAAGTTGAKYHVLVTTYEAITNAKDFGTVFKSTPRWEVLVVDEGQRLKSDASLLFRKLNELNTCHRVIMTGTPLNNNIRELFNLMNFLDPEGWTDLDALAQEYETLTEDLIKELHERLRPYFLRRIKSQVLTLPPKNEVIVPVSMSQLQKEMYRSILTHNSLVLQNLKTNNGPAQSRTKINNVLMQLRKCLQHPYIYSNEIEPVGLSVRETHEKLVDASAKLRFLKVLLPKLKARGHRVLLFSQFTMALDIIEDFLVGENFKFLRLDGNTKSADRQKGMDEFNREGSDIFVYLLTTRAGGVGINLFTADTVIIFDPDFNPHQDLQAIARAYRFGQKKTCLVFKLMVKQSAEERIVQIGKKKMVLDHLIVQKMDDEENGGEDVQSILTFGAQTLFQENSDENDIHYSEHDVDSLITKTEQDPGPEDEANKEGGGMFSFAKIWTADRDALEDVRDEDQVDSWGQTLEKINAEHARIQAEEDAAAGRGAKRKAARQIMYNDLAHDSPDKQRKKKRTKSNASSGEDDAYGVSDVSSVSGSDSEGDPDAMDLDKDDKVADPDVLPDGALPKKKRVRKPKEPALGKSVKKKPMQPGEFVMDLCGLCSTTHTGDAGCPMTEKSQNLAEYRMLLLHPDSNEESYELRLAAIREIDKTLAARGDVHLIVGQPLFLVNASTRPPKMKAREPEEPVAKKQKISATPPVPVASSSRLPSASIPEVKVDPPPEKQPRPLIDLSLLHKSSGASTAPRPSAPSTSQSAASVKAPKPRAVTMPSSQASGSGIAPVKSKGKLQQTTLSITRTPSLTRTPIPQNSLLSRTPPDLEYPSEPEPVAGPSKRASSPPTNVPIRPTKKPRPSEPLSMSVLSCDLCRGKHDLQRCPRVLAGIPSIQAEIKRLKNIGTNDANMVTARMEKVLRKYQREKAREVIDVSD</sequence>
<keyword evidence="4" id="KW-0378">Hydrolase</keyword>
<dbReference type="PROSITE" id="PS50013">
    <property type="entry name" value="CHROMO_2"/>
    <property type="match status" value="1"/>
</dbReference>
<dbReference type="GO" id="GO:0003682">
    <property type="term" value="F:chromatin binding"/>
    <property type="evidence" value="ECO:0007669"/>
    <property type="project" value="TreeGrafter"/>
</dbReference>
<dbReference type="Gene3D" id="3.40.50.300">
    <property type="entry name" value="P-loop containing nucleotide triphosphate hydrolases"/>
    <property type="match status" value="1"/>
</dbReference>
<evidence type="ECO:0000313" key="11">
    <source>
        <dbReference type="EMBL" id="KIY63755.1"/>
    </source>
</evidence>
<dbReference type="SMART" id="SM00490">
    <property type="entry name" value="HELICc"/>
    <property type="match status" value="1"/>
</dbReference>
<dbReference type="InterPro" id="IPR000330">
    <property type="entry name" value="SNF2_N"/>
</dbReference>
<comment type="subcellular location">
    <subcellularLocation>
        <location evidence="1">Nucleus</location>
    </subcellularLocation>
</comment>
<dbReference type="InterPro" id="IPR049730">
    <property type="entry name" value="SNF2/RAD54-like_C"/>
</dbReference>
<feature type="region of interest" description="Disordered" evidence="7">
    <location>
        <begin position="597"/>
        <end position="627"/>
    </location>
</feature>
<dbReference type="SUPFAM" id="SSF52540">
    <property type="entry name" value="P-loop containing nucleoside triphosphate hydrolases"/>
    <property type="match status" value="2"/>
</dbReference>
<evidence type="ECO:0000256" key="5">
    <source>
        <dbReference type="ARBA" id="ARBA00022840"/>
    </source>
</evidence>
<dbReference type="InterPro" id="IPR014001">
    <property type="entry name" value="Helicase_ATP-bd"/>
</dbReference>
<dbReference type="GO" id="GO:0000785">
    <property type="term" value="C:chromatin"/>
    <property type="evidence" value="ECO:0007669"/>
    <property type="project" value="TreeGrafter"/>
</dbReference>
<evidence type="ECO:0000256" key="7">
    <source>
        <dbReference type="SAM" id="MobiDB-lite"/>
    </source>
</evidence>
<dbReference type="SMART" id="SM00487">
    <property type="entry name" value="DEXDc"/>
    <property type="match status" value="1"/>
</dbReference>
<dbReference type="InterPro" id="IPR000953">
    <property type="entry name" value="Chromo/chromo_shadow_dom"/>
</dbReference>
<evidence type="ECO:0000256" key="3">
    <source>
        <dbReference type="ARBA" id="ARBA00022741"/>
    </source>
</evidence>
<dbReference type="GO" id="GO:0005524">
    <property type="term" value="F:ATP binding"/>
    <property type="evidence" value="ECO:0007669"/>
    <property type="project" value="UniProtKB-KW"/>
</dbReference>
<evidence type="ECO:0000259" key="8">
    <source>
        <dbReference type="PROSITE" id="PS50013"/>
    </source>
</evidence>
<feature type="region of interest" description="Disordered" evidence="7">
    <location>
        <begin position="1353"/>
        <end position="1441"/>
    </location>
</feature>
<dbReference type="InterPro" id="IPR016197">
    <property type="entry name" value="Chromo-like_dom_sf"/>
</dbReference>
<dbReference type="GO" id="GO:0042393">
    <property type="term" value="F:histone binding"/>
    <property type="evidence" value="ECO:0007669"/>
    <property type="project" value="TreeGrafter"/>
</dbReference>
<feature type="compositionally biased region" description="Acidic residues" evidence="7">
    <location>
        <begin position="179"/>
        <end position="204"/>
    </location>
</feature>
<feature type="compositionally biased region" description="Basic and acidic residues" evidence="7">
    <location>
        <begin position="1402"/>
        <end position="1411"/>
    </location>
</feature>
<feature type="domain" description="Helicase ATP-binding" evidence="9">
    <location>
        <begin position="770"/>
        <end position="947"/>
    </location>
</feature>
<feature type="region of interest" description="Disordered" evidence="7">
    <location>
        <begin position="58"/>
        <end position="244"/>
    </location>
</feature>
<dbReference type="Gene3D" id="2.40.50.40">
    <property type="match status" value="1"/>
</dbReference>
<accession>A0A0D7B0N0</accession>
<feature type="compositionally biased region" description="Basic and acidic residues" evidence="7">
    <location>
        <begin position="1533"/>
        <end position="1542"/>
    </location>
</feature>
<feature type="compositionally biased region" description="Basic residues" evidence="7">
    <location>
        <begin position="276"/>
        <end position="289"/>
    </location>
</feature>
<evidence type="ECO:0000259" key="9">
    <source>
        <dbReference type="PROSITE" id="PS51192"/>
    </source>
</evidence>
<dbReference type="Proteomes" id="UP000054007">
    <property type="component" value="Unassembled WGS sequence"/>
</dbReference>
<dbReference type="InterPro" id="IPR056616">
    <property type="entry name" value="Chromo_MIT1"/>
</dbReference>
<dbReference type="Pfam" id="PF00271">
    <property type="entry name" value="Helicase_C"/>
    <property type="match status" value="1"/>
</dbReference>
<protein>
    <recommendedName>
        <fullName evidence="13">Chromatin remodeling factor mit1</fullName>
    </recommendedName>
</protein>
<feature type="compositionally biased region" description="Low complexity" evidence="7">
    <location>
        <begin position="1591"/>
        <end position="1611"/>
    </location>
</feature>
<dbReference type="EMBL" id="KN880675">
    <property type="protein sequence ID" value="KIY63755.1"/>
    <property type="molecule type" value="Genomic_DNA"/>
</dbReference>
<dbReference type="PANTHER" id="PTHR45623:SF17">
    <property type="entry name" value="CHROMODOMAIN-HELICASE-DNA-BINDING PROTEIN 3-RELATED"/>
    <property type="match status" value="1"/>
</dbReference>
<keyword evidence="5" id="KW-0067">ATP-binding</keyword>
<dbReference type="PANTHER" id="PTHR45623">
    <property type="entry name" value="CHROMODOMAIN-HELICASE-DNA-BINDING PROTEIN 3-RELATED-RELATED"/>
    <property type="match status" value="1"/>
</dbReference>
<keyword evidence="6" id="KW-0539">Nucleus</keyword>
<dbReference type="InterPro" id="IPR027417">
    <property type="entry name" value="P-loop_NTPase"/>
</dbReference>
<feature type="domain" description="Helicase C-terminal" evidence="10">
    <location>
        <begin position="1080"/>
        <end position="1232"/>
    </location>
</feature>
<evidence type="ECO:0000259" key="10">
    <source>
        <dbReference type="PROSITE" id="PS51194"/>
    </source>
</evidence>
<dbReference type="CDD" id="cd17919">
    <property type="entry name" value="DEXHc_Snf"/>
    <property type="match status" value="1"/>
</dbReference>
<evidence type="ECO:0000256" key="6">
    <source>
        <dbReference type="ARBA" id="ARBA00023242"/>
    </source>
</evidence>
<evidence type="ECO:0000313" key="12">
    <source>
        <dbReference type="Proteomes" id="UP000054007"/>
    </source>
</evidence>
<evidence type="ECO:0008006" key="13">
    <source>
        <dbReference type="Google" id="ProtNLM"/>
    </source>
</evidence>
<dbReference type="PROSITE" id="PS51194">
    <property type="entry name" value="HELICASE_CTER"/>
    <property type="match status" value="1"/>
</dbReference>
<feature type="compositionally biased region" description="Polar residues" evidence="7">
    <location>
        <begin position="1640"/>
        <end position="1666"/>
    </location>
</feature>
<evidence type="ECO:0000256" key="2">
    <source>
        <dbReference type="ARBA" id="ARBA00022737"/>
    </source>
</evidence>
<dbReference type="PROSITE" id="PS51192">
    <property type="entry name" value="HELICASE_ATP_BIND_1"/>
    <property type="match status" value="1"/>
</dbReference>
<gene>
    <name evidence="11" type="ORF">CYLTODRAFT_425826</name>
</gene>
<reference evidence="11 12" key="1">
    <citation type="journal article" date="2015" name="Fungal Genet. Biol.">
        <title>Evolution of novel wood decay mechanisms in Agaricales revealed by the genome sequences of Fistulina hepatica and Cylindrobasidium torrendii.</title>
        <authorList>
            <person name="Floudas D."/>
            <person name="Held B.W."/>
            <person name="Riley R."/>
            <person name="Nagy L.G."/>
            <person name="Koehler G."/>
            <person name="Ransdell A.S."/>
            <person name="Younus H."/>
            <person name="Chow J."/>
            <person name="Chiniquy J."/>
            <person name="Lipzen A."/>
            <person name="Tritt A."/>
            <person name="Sun H."/>
            <person name="Haridas S."/>
            <person name="LaButti K."/>
            <person name="Ohm R.A."/>
            <person name="Kues U."/>
            <person name="Blanchette R.A."/>
            <person name="Grigoriev I.V."/>
            <person name="Minto R.E."/>
            <person name="Hibbett D.S."/>
        </authorList>
    </citation>
    <scope>NUCLEOTIDE SEQUENCE [LARGE SCALE GENOMIC DNA]</scope>
    <source>
        <strain evidence="11 12">FP15055 ss-10</strain>
    </source>
</reference>
<dbReference type="Pfam" id="PF00176">
    <property type="entry name" value="SNF2-rel_dom"/>
    <property type="match status" value="1"/>
</dbReference>
<feature type="region of interest" description="Disordered" evidence="7">
    <location>
        <begin position="270"/>
        <end position="299"/>
    </location>
</feature>
<dbReference type="InterPro" id="IPR038718">
    <property type="entry name" value="SNF2-like_sf"/>
</dbReference>
<evidence type="ECO:0000256" key="1">
    <source>
        <dbReference type="ARBA" id="ARBA00004123"/>
    </source>
</evidence>
<dbReference type="Pfam" id="PF23615">
    <property type="entry name" value="Chromo_MIT1"/>
    <property type="match status" value="1"/>
</dbReference>
<organism evidence="11 12">
    <name type="scientific">Cylindrobasidium torrendii FP15055 ss-10</name>
    <dbReference type="NCBI Taxonomy" id="1314674"/>
    <lineage>
        <taxon>Eukaryota</taxon>
        <taxon>Fungi</taxon>
        <taxon>Dikarya</taxon>
        <taxon>Basidiomycota</taxon>
        <taxon>Agaricomycotina</taxon>
        <taxon>Agaricomycetes</taxon>
        <taxon>Agaricomycetidae</taxon>
        <taxon>Agaricales</taxon>
        <taxon>Marasmiineae</taxon>
        <taxon>Physalacriaceae</taxon>
        <taxon>Cylindrobasidium</taxon>
    </lineage>
</organism>
<name>A0A0D7B0N0_9AGAR</name>
<feature type="domain" description="Chromo" evidence="8">
    <location>
        <begin position="465"/>
        <end position="529"/>
    </location>
</feature>
<dbReference type="InterPro" id="IPR001650">
    <property type="entry name" value="Helicase_C-like"/>
</dbReference>
<evidence type="ECO:0000256" key="4">
    <source>
        <dbReference type="ARBA" id="ARBA00022801"/>
    </source>
</evidence>
<dbReference type="GO" id="GO:0140658">
    <property type="term" value="F:ATP-dependent chromatin remodeler activity"/>
    <property type="evidence" value="ECO:0007669"/>
    <property type="project" value="TreeGrafter"/>
</dbReference>
<keyword evidence="3" id="KW-0547">Nucleotide-binding</keyword>
<dbReference type="SUPFAM" id="SSF54160">
    <property type="entry name" value="Chromo domain-like"/>
    <property type="match status" value="1"/>
</dbReference>
<dbReference type="Gene3D" id="3.40.50.10810">
    <property type="entry name" value="Tandem AAA-ATPase domain"/>
    <property type="match status" value="1"/>
</dbReference>
<dbReference type="GO" id="GO:0016887">
    <property type="term" value="F:ATP hydrolysis activity"/>
    <property type="evidence" value="ECO:0007669"/>
    <property type="project" value="TreeGrafter"/>
</dbReference>
<feature type="compositionally biased region" description="Basic and acidic residues" evidence="7">
    <location>
        <begin position="1569"/>
        <end position="1579"/>
    </location>
</feature>
<feature type="region of interest" description="Disordered" evidence="7">
    <location>
        <begin position="1527"/>
        <end position="1709"/>
    </location>
</feature>
<dbReference type="InterPro" id="IPR013083">
    <property type="entry name" value="Znf_RING/FYVE/PHD"/>
</dbReference>
<feature type="compositionally biased region" description="Acidic residues" evidence="7">
    <location>
        <begin position="105"/>
        <end position="117"/>
    </location>
</feature>
<feature type="compositionally biased region" description="Basic residues" evidence="7">
    <location>
        <begin position="599"/>
        <end position="615"/>
    </location>
</feature>
<dbReference type="GO" id="GO:0005634">
    <property type="term" value="C:nucleus"/>
    <property type="evidence" value="ECO:0007669"/>
    <property type="project" value="UniProtKB-SubCell"/>
</dbReference>
<dbReference type="CDD" id="cd18793">
    <property type="entry name" value="SF2_C_SNF"/>
    <property type="match status" value="1"/>
</dbReference>
<keyword evidence="12" id="KW-1185">Reference proteome</keyword>
<dbReference type="GO" id="GO:0003677">
    <property type="term" value="F:DNA binding"/>
    <property type="evidence" value="ECO:0007669"/>
    <property type="project" value="TreeGrafter"/>
</dbReference>
<feature type="compositionally biased region" description="Low complexity" evidence="7">
    <location>
        <begin position="1382"/>
        <end position="1393"/>
    </location>
</feature>
<dbReference type="Gene3D" id="3.30.40.10">
    <property type="entry name" value="Zinc/RING finger domain, C3HC4 (zinc finger)"/>
    <property type="match status" value="1"/>
</dbReference>
<dbReference type="OrthoDB" id="5857104at2759"/>
<feature type="compositionally biased region" description="Basic residues" evidence="7">
    <location>
        <begin position="210"/>
        <end position="222"/>
    </location>
</feature>
<keyword evidence="2" id="KW-0677">Repeat</keyword>
<proteinExistence type="predicted"/>